<organism evidence="1 2">
    <name type="scientific">Mastigocoleus testarum BC008</name>
    <dbReference type="NCBI Taxonomy" id="371196"/>
    <lineage>
        <taxon>Bacteria</taxon>
        <taxon>Bacillati</taxon>
        <taxon>Cyanobacteriota</taxon>
        <taxon>Cyanophyceae</taxon>
        <taxon>Nostocales</taxon>
        <taxon>Hapalosiphonaceae</taxon>
        <taxon>Mastigocoleus</taxon>
    </lineage>
</organism>
<keyword evidence="2" id="KW-1185">Reference proteome</keyword>
<proteinExistence type="predicted"/>
<evidence type="ECO:0008006" key="3">
    <source>
        <dbReference type="Google" id="ProtNLM"/>
    </source>
</evidence>
<dbReference type="Proteomes" id="UP000053372">
    <property type="component" value="Unassembled WGS sequence"/>
</dbReference>
<dbReference type="AlphaFoldDB" id="A0A0V7ZXU0"/>
<evidence type="ECO:0000313" key="2">
    <source>
        <dbReference type="Proteomes" id="UP000053372"/>
    </source>
</evidence>
<comment type="caution">
    <text evidence="1">The sequence shown here is derived from an EMBL/GenBank/DDBJ whole genome shotgun (WGS) entry which is preliminary data.</text>
</comment>
<protein>
    <recommendedName>
        <fullName evidence="3">DUF1822 domain-containing protein</fullName>
    </recommendedName>
</protein>
<dbReference type="Pfam" id="PF08852">
    <property type="entry name" value="DUF1822"/>
    <property type="match status" value="1"/>
</dbReference>
<accession>A0A0V7ZXU0</accession>
<reference evidence="1 2" key="1">
    <citation type="journal article" date="2015" name="Genome Announc.">
        <title>Draft Genome of the Euendolithic (true boring) Cyanobacterium Mastigocoleus testarum strain BC008.</title>
        <authorList>
            <person name="Guida B.S."/>
            <person name="Garcia-Pichel F."/>
        </authorList>
    </citation>
    <scope>NUCLEOTIDE SEQUENCE [LARGE SCALE GENOMIC DNA]</scope>
    <source>
        <strain evidence="1 2">BC008</strain>
    </source>
</reference>
<evidence type="ECO:0000313" key="1">
    <source>
        <dbReference type="EMBL" id="KST69420.1"/>
    </source>
</evidence>
<name>A0A0V7ZXU0_9CYAN</name>
<dbReference type="EMBL" id="LMTZ01000024">
    <property type="protein sequence ID" value="KST69420.1"/>
    <property type="molecule type" value="Genomic_DNA"/>
</dbReference>
<dbReference type="InterPro" id="IPR014951">
    <property type="entry name" value="DUF1822"/>
</dbReference>
<gene>
    <name evidence="1" type="ORF">BC008_35455</name>
</gene>
<sequence length="358" mass="40810">MEPPIIPLQSKYFDQAREISQKVIGEENQWKTYLSAIALFAFVEGLQEIVPDIKIDIDNASIFQPQHKSLTDTVCNIQLSNLKLCLITIDNLSDDWITVPESIINSPKLAGHLYVLLQIMEAEGQLIIHGFMHRDDILKYQESVNTTSTNRHNNSVKVPFSRFDPEINNLLIYSRLLEPDAITLPTENVVTPVVIAKIHKASHAITQSLVNLGQWWNDVFEEGWESLGEILTLQIPDPVYLRSNHSPEYPIQKGKLFDFGSLLNNKKFALVVKMKPEENEEKGVIVQIRPKTENEYYLPQDLKLKITLNHNTNQAESEEAIATESDCFIQLGFCESPGKKFKVEAIYQDAVFTEEFVL</sequence>